<accession>A0A428TV34</accession>
<evidence type="ECO:0000313" key="3">
    <source>
        <dbReference type="Proteomes" id="UP000287144"/>
    </source>
</evidence>
<protein>
    <submittedName>
        <fullName evidence="2">Uncharacterized protein</fullName>
    </submittedName>
</protein>
<evidence type="ECO:0000256" key="1">
    <source>
        <dbReference type="SAM" id="Phobius"/>
    </source>
</evidence>
<dbReference type="EMBL" id="NKCK01000049">
    <property type="protein sequence ID" value="RSM05918.1"/>
    <property type="molecule type" value="Genomic_DNA"/>
</dbReference>
<keyword evidence="1" id="KW-0812">Transmembrane</keyword>
<keyword evidence="1" id="KW-1133">Transmembrane helix</keyword>
<organism evidence="2 3">
    <name type="scientific">Fusarium oligoseptatum</name>
    <dbReference type="NCBI Taxonomy" id="2604345"/>
    <lineage>
        <taxon>Eukaryota</taxon>
        <taxon>Fungi</taxon>
        <taxon>Dikarya</taxon>
        <taxon>Ascomycota</taxon>
        <taxon>Pezizomycotina</taxon>
        <taxon>Sordariomycetes</taxon>
        <taxon>Hypocreomycetidae</taxon>
        <taxon>Hypocreales</taxon>
        <taxon>Nectriaceae</taxon>
        <taxon>Fusarium</taxon>
        <taxon>Fusarium solani species complex</taxon>
    </lineage>
</organism>
<comment type="caution">
    <text evidence="2">The sequence shown here is derived from an EMBL/GenBank/DDBJ whole genome shotgun (WGS) entry which is preliminary data.</text>
</comment>
<evidence type="ECO:0000313" key="2">
    <source>
        <dbReference type="EMBL" id="RSM05918.1"/>
    </source>
</evidence>
<reference evidence="2 3" key="1">
    <citation type="submission" date="2017-06" db="EMBL/GenBank/DDBJ databases">
        <title>Comparative genomic analysis of Ambrosia Fusariam Clade fungi.</title>
        <authorList>
            <person name="Stajich J.E."/>
            <person name="Carrillo J."/>
            <person name="Kijimoto T."/>
            <person name="Eskalen A."/>
            <person name="O'Donnell K."/>
            <person name="Kasson M."/>
        </authorList>
    </citation>
    <scope>NUCLEOTIDE SEQUENCE [LARGE SCALE GENOMIC DNA]</scope>
    <source>
        <strain evidence="2 3">NRRL62579</strain>
    </source>
</reference>
<keyword evidence="3" id="KW-1185">Reference proteome</keyword>
<feature type="transmembrane region" description="Helical" evidence="1">
    <location>
        <begin position="191"/>
        <end position="210"/>
    </location>
</feature>
<dbReference type="AlphaFoldDB" id="A0A428TV34"/>
<dbReference type="Proteomes" id="UP000287144">
    <property type="component" value="Unassembled WGS sequence"/>
</dbReference>
<proteinExistence type="predicted"/>
<gene>
    <name evidence="2" type="ORF">CEP52_006018</name>
</gene>
<name>A0A428TV34_9HYPO</name>
<sequence length="435" mass="50257">MGWRPMDLGQLPPWATYFNPGFGIRIKASDSVADMRLPPNSSEATELLIELCRLFNLGAADPTGDSNLQPMPPYRASFMAALVLPFYTFMRLQPRLPRPHLTRPQRNSTFSSSHEQSIREYLSDMRYFMALSIYPISIGTIIWSILWQPDVDCNLVGPWLAAVLDTLELAIGQEELEVIAKVFICRRPRVAIWWVALFLLGDPYLLGWIIRYTVKMEEKYGSGSLSPPDPMVSAWTGSKQSFLDLDKESVYIEPSDSVSRADLLRCRFDLKLQDSASSTLAWRPFGYIQKGRVELELWPQLEAEYTRKYHSFTWYIRKKPISDKGFRTCTGRNMRNMPDNLEMRTSADHVERDDRAINSRPSKKSTLRMMHFLVEDAAGDRNWANADMPGKLEQLRWLRDWEGLRSMDEEIVEGDEKIAKPPSWFLEEWIESKHG</sequence>
<feature type="transmembrane region" description="Helical" evidence="1">
    <location>
        <begin position="127"/>
        <end position="146"/>
    </location>
</feature>
<keyword evidence="1" id="KW-0472">Membrane</keyword>